<dbReference type="eggNOG" id="COG0036">
    <property type="taxonomic scope" value="Bacteria"/>
</dbReference>
<dbReference type="OrthoDB" id="1645589at2"/>
<comment type="similarity">
    <text evidence="6 10 11">Belongs to the ribulose-phosphate 3-epimerase family.</text>
</comment>
<evidence type="ECO:0000256" key="12">
    <source>
        <dbReference type="PIRSR" id="PIRSR001461-1"/>
    </source>
</evidence>
<dbReference type="AlphaFoldDB" id="V6F7D2"/>
<dbReference type="GO" id="GO:0005737">
    <property type="term" value="C:cytoplasm"/>
    <property type="evidence" value="ECO:0007669"/>
    <property type="project" value="UniProtKB-ARBA"/>
</dbReference>
<dbReference type="PROSITE" id="PS01086">
    <property type="entry name" value="RIBUL_P_3_EPIMER_2"/>
    <property type="match status" value="1"/>
</dbReference>
<sequence>MSVLIAPSILSADFAQLGAEVKAIDEAGCDWIHIDVMDGHFVPNLTFGPPVIKAIRPWTKKVFDVHLMIDPAQPYLEDYAKAGADLITVHAEADKHLHRSVQAIKALGKKAGVSLNPHTPENVIEYVLDSIDMVLVMSVNPGFGGQSFIDSQLEKIARIKRMIAGRAIDIQVDGGVTADNAWKVMEAGATCLVAGSAVFKTKDYAANIAAIRNSKG</sequence>
<keyword evidence="13" id="KW-0862">Zinc</keyword>
<keyword evidence="9 10" id="KW-0413">Isomerase</keyword>
<feature type="binding site" evidence="10 14">
    <location>
        <position position="8"/>
    </location>
    <ligand>
        <name>substrate</name>
    </ligand>
</feature>
<dbReference type="HOGENOM" id="CLU_054856_1_1_5"/>
<keyword evidence="8 10" id="KW-0479">Metal-binding</keyword>
<accession>V6F7D2</accession>
<feature type="binding site" evidence="10 13">
    <location>
        <position position="173"/>
    </location>
    <ligand>
        <name>a divalent metal cation</name>
        <dbReference type="ChEBI" id="CHEBI:60240"/>
    </ligand>
</feature>
<feature type="binding site" evidence="10 14">
    <location>
        <begin position="142"/>
        <end position="145"/>
    </location>
    <ligand>
        <name>substrate</name>
    </ligand>
</feature>
<gene>
    <name evidence="15" type="primary">cbbE</name>
    <name evidence="10" type="synonym">rpe</name>
    <name evidence="15" type="ordered locus">MGMSRv2__4144</name>
</gene>
<keyword evidence="16" id="KW-1185">Reference proteome</keyword>
<comment type="cofactor">
    <cofactor evidence="3">
        <name>Co(2+)</name>
        <dbReference type="ChEBI" id="CHEBI:48828"/>
    </cofactor>
</comment>
<dbReference type="NCBIfam" id="TIGR01163">
    <property type="entry name" value="rpe"/>
    <property type="match status" value="1"/>
</dbReference>
<evidence type="ECO:0000256" key="7">
    <source>
        <dbReference type="ARBA" id="ARBA00013188"/>
    </source>
</evidence>
<dbReference type="STRING" id="1430440.MGMSRv2__4144"/>
<organism evidence="15 16">
    <name type="scientific">Magnetospirillum gryphiswaldense (strain DSM 6361 / JCM 21280 / NBRC 15271 / MSR-1)</name>
    <dbReference type="NCBI Taxonomy" id="431944"/>
    <lineage>
        <taxon>Bacteria</taxon>
        <taxon>Pseudomonadati</taxon>
        <taxon>Pseudomonadota</taxon>
        <taxon>Alphaproteobacteria</taxon>
        <taxon>Rhodospirillales</taxon>
        <taxon>Rhodospirillaceae</taxon>
        <taxon>Magnetospirillum</taxon>
    </lineage>
</organism>
<feature type="active site" description="Proton acceptor" evidence="10 12">
    <location>
        <position position="35"/>
    </location>
</feature>
<evidence type="ECO:0000256" key="9">
    <source>
        <dbReference type="ARBA" id="ARBA00023235"/>
    </source>
</evidence>
<evidence type="ECO:0000256" key="3">
    <source>
        <dbReference type="ARBA" id="ARBA00001941"/>
    </source>
</evidence>
<comment type="catalytic activity">
    <reaction evidence="1 10 11">
        <text>D-ribulose 5-phosphate = D-xylulose 5-phosphate</text>
        <dbReference type="Rhea" id="RHEA:13677"/>
        <dbReference type="ChEBI" id="CHEBI:57737"/>
        <dbReference type="ChEBI" id="CHEBI:58121"/>
        <dbReference type="EC" id="5.1.3.1"/>
    </reaction>
</comment>
<evidence type="ECO:0000256" key="13">
    <source>
        <dbReference type="PIRSR" id="PIRSR001461-2"/>
    </source>
</evidence>
<evidence type="ECO:0000256" key="8">
    <source>
        <dbReference type="ARBA" id="ARBA00022723"/>
    </source>
</evidence>
<dbReference type="KEGG" id="mgy:MGMSRv2__4144"/>
<feature type="binding site" evidence="14">
    <location>
        <position position="175"/>
    </location>
    <ligand>
        <name>substrate</name>
    </ligand>
</feature>
<dbReference type="InterPro" id="IPR013785">
    <property type="entry name" value="Aldolase_TIM"/>
</dbReference>
<evidence type="ECO:0000256" key="11">
    <source>
        <dbReference type="PIRNR" id="PIRNR001461"/>
    </source>
</evidence>
<dbReference type="KEGG" id="mgry:MSR1_38700"/>
<evidence type="ECO:0000256" key="6">
    <source>
        <dbReference type="ARBA" id="ARBA00009541"/>
    </source>
</evidence>
<dbReference type="Pfam" id="PF00834">
    <property type="entry name" value="Ribul_P_3_epim"/>
    <property type="match status" value="1"/>
</dbReference>
<dbReference type="PIRSF" id="PIRSF001461">
    <property type="entry name" value="RPE"/>
    <property type="match status" value="1"/>
</dbReference>
<reference evidence="15 16" key="1">
    <citation type="journal article" date="2014" name="Genome Announc.">
        <title>Complete genome sequence of Magnetospirillum gryphiswaldense MSR-1.</title>
        <authorList>
            <person name="Wang X."/>
            <person name="Wang Q."/>
            <person name="Zhang W."/>
            <person name="Wang Y."/>
            <person name="Li L."/>
            <person name="Wen T."/>
            <person name="Zhang T."/>
            <person name="Zhang Y."/>
            <person name="Xu J."/>
            <person name="Hu J."/>
            <person name="Li S."/>
            <person name="Liu L."/>
            <person name="Liu J."/>
            <person name="Jiang W."/>
            <person name="Tian J."/>
            <person name="Li Y."/>
            <person name="Schuler D."/>
            <person name="Wang L."/>
            <person name="Li J."/>
        </authorList>
    </citation>
    <scope>NUCLEOTIDE SEQUENCE [LARGE SCALE GENOMIC DNA]</scope>
    <source>
        <strain evidence="16">DSM 6361 / JCM 21280 / NBRC 15271 / MSR-1</strain>
    </source>
</reference>
<dbReference type="RefSeq" id="WP_024082266.1">
    <property type="nucleotide sequence ID" value="NZ_CP027526.1"/>
</dbReference>
<comment type="cofactor">
    <cofactor evidence="10 13">
        <name>a divalent metal cation</name>
        <dbReference type="ChEBI" id="CHEBI:60240"/>
    </cofactor>
    <text evidence="10 13">Binds 1 divalent metal cation per subunit.</text>
</comment>
<dbReference type="EC" id="5.1.3.1" evidence="7 10"/>
<feature type="binding site" evidence="10 14">
    <location>
        <begin position="195"/>
        <end position="196"/>
    </location>
    <ligand>
        <name>substrate</name>
    </ligand>
</feature>
<evidence type="ECO:0000256" key="10">
    <source>
        <dbReference type="HAMAP-Rule" id="MF_02227"/>
    </source>
</evidence>
<comment type="function">
    <text evidence="10">Catalyzes the reversible epimerization of D-ribulose 5-phosphate to D-xylulose 5-phosphate.</text>
</comment>
<keyword evidence="13" id="KW-0170">Cobalt</keyword>
<feature type="binding site" evidence="10 13">
    <location>
        <position position="35"/>
    </location>
    <ligand>
        <name>a divalent metal cation</name>
        <dbReference type="ChEBI" id="CHEBI:60240"/>
    </ligand>
</feature>
<dbReference type="SUPFAM" id="SSF51366">
    <property type="entry name" value="Ribulose-phoshate binding barrel"/>
    <property type="match status" value="1"/>
</dbReference>
<feature type="binding site" evidence="10 14">
    <location>
        <position position="66"/>
    </location>
    <ligand>
        <name>substrate</name>
    </ligand>
</feature>
<keyword evidence="10 11" id="KW-0119">Carbohydrate metabolism</keyword>
<feature type="binding site" evidence="10">
    <location>
        <begin position="173"/>
        <end position="175"/>
    </location>
    <ligand>
        <name>substrate</name>
    </ligand>
</feature>
<name>V6F7D2_MAGGM</name>
<feature type="binding site" evidence="10 13">
    <location>
        <position position="66"/>
    </location>
    <ligand>
        <name>a divalent metal cation</name>
        <dbReference type="ChEBI" id="CHEBI:60240"/>
    </ligand>
</feature>
<dbReference type="GO" id="GO:0019323">
    <property type="term" value="P:pentose catabolic process"/>
    <property type="evidence" value="ECO:0007669"/>
    <property type="project" value="UniProtKB-UniRule"/>
</dbReference>
<dbReference type="EMBL" id="HG794546">
    <property type="protein sequence ID" value="CDL01359.1"/>
    <property type="molecule type" value="Genomic_DNA"/>
</dbReference>
<comment type="cofactor">
    <cofactor evidence="5">
        <name>Fe(2+)</name>
        <dbReference type="ChEBI" id="CHEBI:29033"/>
    </cofactor>
</comment>
<comment type="pathway">
    <text evidence="10">Carbohydrate degradation.</text>
</comment>
<dbReference type="GO" id="GO:0046872">
    <property type="term" value="F:metal ion binding"/>
    <property type="evidence" value="ECO:0007669"/>
    <property type="project" value="UniProtKB-UniRule"/>
</dbReference>
<dbReference type="PROSITE" id="PS01085">
    <property type="entry name" value="RIBUL_P_3_EPIMER_1"/>
    <property type="match status" value="1"/>
</dbReference>
<evidence type="ECO:0000256" key="4">
    <source>
        <dbReference type="ARBA" id="ARBA00001947"/>
    </source>
</evidence>
<evidence type="ECO:0000313" key="16">
    <source>
        <dbReference type="Proteomes" id="UP000018922"/>
    </source>
</evidence>
<comment type="cofactor">
    <cofactor evidence="4">
        <name>Zn(2+)</name>
        <dbReference type="ChEBI" id="CHEBI:29105"/>
    </cofactor>
</comment>
<keyword evidence="13" id="KW-0464">Manganese</keyword>
<dbReference type="InterPro" id="IPR000056">
    <property type="entry name" value="Ribul_P_3_epim-like"/>
</dbReference>
<evidence type="ECO:0000313" key="15">
    <source>
        <dbReference type="EMBL" id="CDL01359.1"/>
    </source>
</evidence>
<comment type="cofactor">
    <cofactor evidence="2">
        <name>Mn(2+)</name>
        <dbReference type="ChEBI" id="CHEBI:29035"/>
    </cofactor>
</comment>
<feature type="active site" description="Proton donor" evidence="10 12">
    <location>
        <position position="173"/>
    </location>
</feature>
<dbReference type="PANTHER" id="PTHR11749">
    <property type="entry name" value="RIBULOSE-5-PHOSPHATE-3-EPIMERASE"/>
    <property type="match status" value="1"/>
</dbReference>
<evidence type="ECO:0000256" key="1">
    <source>
        <dbReference type="ARBA" id="ARBA00001782"/>
    </source>
</evidence>
<proteinExistence type="inferred from homology"/>
<dbReference type="CDD" id="cd00429">
    <property type="entry name" value="RPE"/>
    <property type="match status" value="1"/>
</dbReference>
<dbReference type="InterPro" id="IPR026019">
    <property type="entry name" value="Ribul_P_3_epim"/>
</dbReference>
<evidence type="ECO:0000256" key="14">
    <source>
        <dbReference type="PIRSR" id="PIRSR001461-3"/>
    </source>
</evidence>
<feature type="binding site" evidence="10 13">
    <location>
        <position position="33"/>
    </location>
    <ligand>
        <name>a divalent metal cation</name>
        <dbReference type="ChEBI" id="CHEBI:60240"/>
    </ligand>
</feature>
<dbReference type="GO" id="GO:0004750">
    <property type="term" value="F:D-ribulose-phosphate 3-epimerase activity"/>
    <property type="evidence" value="ECO:0007669"/>
    <property type="project" value="UniProtKB-UniRule"/>
</dbReference>
<evidence type="ECO:0000256" key="2">
    <source>
        <dbReference type="ARBA" id="ARBA00001936"/>
    </source>
</evidence>
<dbReference type="Proteomes" id="UP000018922">
    <property type="component" value="Chromosome I"/>
</dbReference>
<evidence type="ECO:0000256" key="5">
    <source>
        <dbReference type="ARBA" id="ARBA00001954"/>
    </source>
</evidence>
<dbReference type="InterPro" id="IPR011060">
    <property type="entry name" value="RibuloseP-bd_barrel"/>
</dbReference>
<dbReference type="Gene3D" id="3.20.20.70">
    <property type="entry name" value="Aldolase class I"/>
    <property type="match status" value="1"/>
</dbReference>
<dbReference type="FunFam" id="3.20.20.70:FF:000004">
    <property type="entry name" value="Ribulose-phosphate 3-epimerase"/>
    <property type="match status" value="1"/>
</dbReference>
<dbReference type="NCBIfam" id="NF004076">
    <property type="entry name" value="PRK05581.1-4"/>
    <property type="match status" value="1"/>
</dbReference>
<dbReference type="HAMAP" id="MF_02227">
    <property type="entry name" value="RPE"/>
    <property type="match status" value="1"/>
</dbReference>
<dbReference type="GO" id="GO:0006098">
    <property type="term" value="P:pentose-phosphate shunt"/>
    <property type="evidence" value="ECO:0007669"/>
    <property type="project" value="UniProtKB-UniRule"/>
</dbReference>
<protein>
    <recommendedName>
        <fullName evidence="7 10">Ribulose-phosphate 3-epimerase</fullName>
        <ecNumber evidence="7 10">5.1.3.1</ecNumber>
    </recommendedName>
</protein>